<keyword evidence="1" id="KW-0812">Transmembrane</keyword>
<evidence type="ECO:0000256" key="1">
    <source>
        <dbReference type="SAM" id="Phobius"/>
    </source>
</evidence>
<evidence type="ECO:0000313" key="2">
    <source>
        <dbReference type="EMBL" id="MCV2877228.1"/>
    </source>
</evidence>
<protein>
    <submittedName>
        <fullName evidence="2">Uncharacterized protein</fullName>
    </submittedName>
</protein>
<dbReference type="EMBL" id="JAOWKW010000001">
    <property type="protein sequence ID" value="MCV2877228.1"/>
    <property type="molecule type" value="Genomic_DNA"/>
</dbReference>
<keyword evidence="3" id="KW-1185">Reference proteome</keyword>
<evidence type="ECO:0000313" key="3">
    <source>
        <dbReference type="Proteomes" id="UP001526166"/>
    </source>
</evidence>
<keyword evidence="1" id="KW-0472">Membrane</keyword>
<organism evidence="2 3">
    <name type="scientific">Sedimentimonas flavescens</name>
    <dbReference type="NCBI Taxonomy" id="2851012"/>
    <lineage>
        <taxon>Bacteria</taxon>
        <taxon>Pseudomonadati</taxon>
        <taxon>Pseudomonadota</taxon>
        <taxon>Alphaproteobacteria</taxon>
        <taxon>Rhodobacterales</taxon>
        <taxon>Rhodobacter group</taxon>
        <taxon>Sedimentimonas</taxon>
    </lineage>
</organism>
<feature type="transmembrane region" description="Helical" evidence="1">
    <location>
        <begin position="12"/>
        <end position="34"/>
    </location>
</feature>
<feature type="transmembrane region" description="Helical" evidence="1">
    <location>
        <begin position="54"/>
        <end position="75"/>
    </location>
</feature>
<comment type="caution">
    <text evidence="2">The sequence shown here is derived from an EMBL/GenBank/DDBJ whole genome shotgun (WGS) entry which is preliminary data.</text>
</comment>
<sequence>MTTETLPFYRRPLELLLAIAMFLFVLLFSWHAAFSDNPIISYPADGAGGMGARAFFMFFVGCAAVFLVVGLITLIRTAGRKEEIVLGPDTLSLPGPMGSKPVHIPYREITALWLHRRRGRKMLRIASNGPMREILASNLSEHITLEDLQERLEARIRAARAAGGNVYTFAA</sequence>
<gene>
    <name evidence="2" type="ORF">OE699_00055</name>
</gene>
<dbReference type="Proteomes" id="UP001526166">
    <property type="component" value="Unassembled WGS sequence"/>
</dbReference>
<name>A0ABT2ZUC4_9RHOB</name>
<accession>A0ABT2ZUC4</accession>
<dbReference type="RefSeq" id="WP_260012853.1">
    <property type="nucleotide sequence ID" value="NZ_JAOALJ010000002.1"/>
</dbReference>
<proteinExistence type="predicted"/>
<reference evidence="2 3" key="1">
    <citation type="submission" date="2022-10" db="EMBL/GenBank/DDBJ databases">
        <title>Sinirhodobacter sp. nov., isolated from ocean surface sediments.</title>
        <authorList>
            <person name="He W."/>
            <person name="Wang L."/>
            <person name="Zhang D.-F."/>
        </authorList>
    </citation>
    <scope>NUCLEOTIDE SEQUENCE [LARGE SCALE GENOMIC DNA]</scope>
    <source>
        <strain evidence="2 3">WL0115</strain>
    </source>
</reference>
<keyword evidence="1" id="KW-1133">Transmembrane helix</keyword>